<dbReference type="RefSeq" id="WP_184313198.1">
    <property type="nucleotide sequence ID" value="NZ_JACHEN010000042.1"/>
</dbReference>
<keyword evidence="5" id="KW-0808">Transferase</keyword>
<dbReference type="EC" id="2.7.13.3" evidence="3"/>
<dbReference type="InterPro" id="IPR003660">
    <property type="entry name" value="HAMP_dom"/>
</dbReference>
<keyword evidence="7" id="KW-0418">Kinase</keyword>
<evidence type="ECO:0000256" key="7">
    <source>
        <dbReference type="ARBA" id="ARBA00022777"/>
    </source>
</evidence>
<keyword evidence="9" id="KW-0902">Two-component regulatory system</keyword>
<dbReference type="Pfam" id="PF00672">
    <property type="entry name" value="HAMP"/>
    <property type="match status" value="1"/>
</dbReference>
<keyword evidence="10" id="KW-1133">Transmembrane helix</keyword>
<dbReference type="SUPFAM" id="SSF55874">
    <property type="entry name" value="ATPase domain of HSP90 chaperone/DNA topoisomerase II/histidine kinase"/>
    <property type="match status" value="1"/>
</dbReference>
<keyword evidence="8" id="KW-0067">ATP-binding</keyword>
<comment type="subcellular location">
    <subcellularLocation>
        <location evidence="2">Membrane</location>
    </subcellularLocation>
</comment>
<dbReference type="Proteomes" id="UP000579281">
    <property type="component" value="Unassembled WGS sequence"/>
</dbReference>
<comment type="caution">
    <text evidence="13">The sequence shown here is derived from an EMBL/GenBank/DDBJ whole genome shotgun (WGS) entry which is preliminary data.</text>
</comment>
<dbReference type="Pfam" id="PF00989">
    <property type="entry name" value="PAS"/>
    <property type="match status" value="1"/>
</dbReference>
<evidence type="ECO:0000256" key="9">
    <source>
        <dbReference type="ARBA" id="ARBA00023012"/>
    </source>
</evidence>
<sequence>MTEKVMTLKLDLENKILIPFMILVILSIASLGIVSYWNGYQLLLDNQKRYMEENIKETMYFIKNINEEVNTGRISLERAKKEVIAYYEELEQPGLVIIENKGILLSHFNRADILMKNIEEERSQGYNKIIEKDHMLFTYTAYIPWGWTLGYAINKSIFSEELIGTQKYTLLVTIISLVISMQATILIAYNISKPIKLLADVCNRIARGNLKEKIYIKRTDEIGMLADSFNNMIEKLQLNTAKLVEIMQFNEDILRNVSTGIITVDEDGNIVSMNQPAERMLKCQMRNHEENQDIEETLIKQLKETLMLGKNINNIYVFQKGFPNDKIYIDVTTSLLRTQEQKVSGAICNFNDITERRKIETEIERVNRLTSVGQLAAGLAHEIRNPLAGMKMSVQVLKKRLCTSEEEVNQELFNGVLYEIDRLNNLITELLDFAKPRIPKYEIVDITEILNRSLHLIKKEASEKQIKINKIINAKEIYVLIDKGQIEQVFLNIVTNALRAMEMDGILNIKLDNILSEKGKFVTIEFQDNGCGISAEDMEKIFNPFFTTYPQGVGLGLSVVHKLIVENHGEIEVESVLNRGTTFKIRFPIDGGDANEEAHTHYR</sequence>
<evidence type="ECO:0000313" key="13">
    <source>
        <dbReference type="EMBL" id="MBB6218590.1"/>
    </source>
</evidence>
<feature type="transmembrane region" description="Helical" evidence="10">
    <location>
        <begin position="16"/>
        <end position="39"/>
    </location>
</feature>
<protein>
    <recommendedName>
        <fullName evidence="3">histidine kinase</fullName>
        <ecNumber evidence="3">2.7.13.3</ecNumber>
    </recommendedName>
</protein>
<dbReference type="SUPFAM" id="SSF158472">
    <property type="entry name" value="HAMP domain-like"/>
    <property type="match status" value="1"/>
</dbReference>
<dbReference type="SUPFAM" id="SSF55785">
    <property type="entry name" value="PYP-like sensor domain (PAS domain)"/>
    <property type="match status" value="1"/>
</dbReference>
<organism evidence="13 14">
    <name type="scientific">Anaerosolibacter carboniphilus</name>
    <dbReference type="NCBI Taxonomy" id="1417629"/>
    <lineage>
        <taxon>Bacteria</taxon>
        <taxon>Bacillati</taxon>
        <taxon>Bacillota</taxon>
        <taxon>Clostridia</taxon>
        <taxon>Peptostreptococcales</taxon>
        <taxon>Thermotaleaceae</taxon>
        <taxon>Anaerosolibacter</taxon>
    </lineage>
</organism>
<feature type="transmembrane region" description="Helical" evidence="10">
    <location>
        <begin position="168"/>
        <end position="189"/>
    </location>
</feature>
<dbReference type="PANTHER" id="PTHR43065:SF10">
    <property type="entry name" value="PEROXIDE STRESS-ACTIVATED HISTIDINE KINASE MAK3"/>
    <property type="match status" value="1"/>
</dbReference>
<dbReference type="InterPro" id="IPR000014">
    <property type="entry name" value="PAS"/>
</dbReference>
<dbReference type="InterPro" id="IPR036890">
    <property type="entry name" value="HATPase_C_sf"/>
</dbReference>
<dbReference type="InterPro" id="IPR013767">
    <property type="entry name" value="PAS_fold"/>
</dbReference>
<feature type="transmembrane region" description="Helical" evidence="10">
    <location>
        <begin position="136"/>
        <end position="153"/>
    </location>
</feature>
<dbReference type="InterPro" id="IPR005467">
    <property type="entry name" value="His_kinase_dom"/>
</dbReference>
<dbReference type="PRINTS" id="PR00344">
    <property type="entry name" value="BCTRLSENSOR"/>
</dbReference>
<dbReference type="InterPro" id="IPR003594">
    <property type="entry name" value="HATPase_dom"/>
</dbReference>
<dbReference type="InterPro" id="IPR036097">
    <property type="entry name" value="HisK_dim/P_sf"/>
</dbReference>
<dbReference type="SMART" id="SM00388">
    <property type="entry name" value="HisKA"/>
    <property type="match status" value="1"/>
</dbReference>
<dbReference type="GO" id="GO:0005524">
    <property type="term" value="F:ATP binding"/>
    <property type="evidence" value="ECO:0007669"/>
    <property type="project" value="UniProtKB-KW"/>
</dbReference>
<evidence type="ECO:0000256" key="6">
    <source>
        <dbReference type="ARBA" id="ARBA00022741"/>
    </source>
</evidence>
<evidence type="ECO:0000259" key="12">
    <source>
        <dbReference type="PROSITE" id="PS50885"/>
    </source>
</evidence>
<dbReference type="Gene3D" id="1.10.287.130">
    <property type="match status" value="1"/>
</dbReference>
<dbReference type="SUPFAM" id="SSF47384">
    <property type="entry name" value="Homodimeric domain of signal transducing histidine kinase"/>
    <property type="match status" value="1"/>
</dbReference>
<dbReference type="Pfam" id="PF00512">
    <property type="entry name" value="HisKA"/>
    <property type="match status" value="1"/>
</dbReference>
<comment type="catalytic activity">
    <reaction evidence="1">
        <text>ATP + protein L-histidine = ADP + protein N-phospho-L-histidine.</text>
        <dbReference type="EC" id="2.7.13.3"/>
    </reaction>
</comment>
<evidence type="ECO:0000256" key="8">
    <source>
        <dbReference type="ARBA" id="ARBA00022840"/>
    </source>
</evidence>
<dbReference type="AlphaFoldDB" id="A0A841L346"/>
<evidence type="ECO:0000256" key="5">
    <source>
        <dbReference type="ARBA" id="ARBA00022679"/>
    </source>
</evidence>
<dbReference type="GO" id="GO:0000155">
    <property type="term" value="F:phosphorelay sensor kinase activity"/>
    <property type="evidence" value="ECO:0007669"/>
    <property type="project" value="InterPro"/>
</dbReference>
<keyword evidence="10" id="KW-0472">Membrane</keyword>
<dbReference type="InterPro" id="IPR035965">
    <property type="entry name" value="PAS-like_dom_sf"/>
</dbReference>
<keyword evidence="6" id="KW-0547">Nucleotide-binding</keyword>
<name>A0A841L346_9FIRM</name>
<keyword evidence="10" id="KW-0812">Transmembrane</keyword>
<dbReference type="Gene3D" id="3.30.450.20">
    <property type="entry name" value="PAS domain"/>
    <property type="match status" value="1"/>
</dbReference>
<evidence type="ECO:0000256" key="2">
    <source>
        <dbReference type="ARBA" id="ARBA00004370"/>
    </source>
</evidence>
<feature type="domain" description="Histidine kinase" evidence="11">
    <location>
        <begin position="378"/>
        <end position="591"/>
    </location>
</feature>
<dbReference type="GO" id="GO:0016020">
    <property type="term" value="C:membrane"/>
    <property type="evidence" value="ECO:0007669"/>
    <property type="project" value="UniProtKB-SubCell"/>
</dbReference>
<evidence type="ECO:0000256" key="1">
    <source>
        <dbReference type="ARBA" id="ARBA00000085"/>
    </source>
</evidence>
<dbReference type="GO" id="GO:0006355">
    <property type="term" value="P:regulation of DNA-templated transcription"/>
    <property type="evidence" value="ECO:0007669"/>
    <property type="project" value="InterPro"/>
</dbReference>
<dbReference type="SMART" id="SM00304">
    <property type="entry name" value="HAMP"/>
    <property type="match status" value="1"/>
</dbReference>
<dbReference type="Gene3D" id="3.30.565.10">
    <property type="entry name" value="Histidine kinase-like ATPase, C-terminal domain"/>
    <property type="match status" value="1"/>
</dbReference>
<dbReference type="SMART" id="SM00387">
    <property type="entry name" value="HATPase_c"/>
    <property type="match status" value="1"/>
</dbReference>
<dbReference type="Gene3D" id="6.10.340.10">
    <property type="match status" value="1"/>
</dbReference>
<evidence type="ECO:0000256" key="10">
    <source>
        <dbReference type="SAM" id="Phobius"/>
    </source>
</evidence>
<accession>A0A841L346</accession>
<dbReference type="CDD" id="cd00130">
    <property type="entry name" value="PAS"/>
    <property type="match status" value="1"/>
</dbReference>
<keyword evidence="4" id="KW-0597">Phosphoprotein</keyword>
<reference evidence="13 14" key="1">
    <citation type="submission" date="2020-08" db="EMBL/GenBank/DDBJ databases">
        <title>Genomic Encyclopedia of Type Strains, Phase IV (KMG-IV): sequencing the most valuable type-strain genomes for metagenomic binning, comparative biology and taxonomic classification.</title>
        <authorList>
            <person name="Goeker M."/>
        </authorList>
    </citation>
    <scope>NUCLEOTIDE SEQUENCE [LARGE SCALE GENOMIC DNA]</scope>
    <source>
        <strain evidence="13 14">DSM 103526</strain>
    </source>
</reference>
<dbReference type="InterPro" id="IPR003661">
    <property type="entry name" value="HisK_dim/P_dom"/>
</dbReference>
<keyword evidence="14" id="KW-1185">Reference proteome</keyword>
<dbReference type="PANTHER" id="PTHR43065">
    <property type="entry name" value="SENSOR HISTIDINE KINASE"/>
    <property type="match status" value="1"/>
</dbReference>
<evidence type="ECO:0000259" key="11">
    <source>
        <dbReference type="PROSITE" id="PS50109"/>
    </source>
</evidence>
<dbReference type="PROSITE" id="PS50109">
    <property type="entry name" value="HIS_KIN"/>
    <property type="match status" value="1"/>
</dbReference>
<feature type="domain" description="HAMP" evidence="12">
    <location>
        <begin position="189"/>
        <end position="241"/>
    </location>
</feature>
<dbReference type="NCBIfam" id="TIGR00229">
    <property type="entry name" value="sensory_box"/>
    <property type="match status" value="1"/>
</dbReference>
<evidence type="ECO:0000256" key="3">
    <source>
        <dbReference type="ARBA" id="ARBA00012438"/>
    </source>
</evidence>
<dbReference type="InterPro" id="IPR004358">
    <property type="entry name" value="Sig_transdc_His_kin-like_C"/>
</dbReference>
<dbReference type="CDD" id="cd00082">
    <property type="entry name" value="HisKA"/>
    <property type="match status" value="1"/>
</dbReference>
<evidence type="ECO:0000256" key="4">
    <source>
        <dbReference type="ARBA" id="ARBA00022553"/>
    </source>
</evidence>
<dbReference type="Pfam" id="PF02518">
    <property type="entry name" value="HATPase_c"/>
    <property type="match status" value="1"/>
</dbReference>
<gene>
    <name evidence="13" type="ORF">HNQ80_004764</name>
</gene>
<dbReference type="EMBL" id="JACHEN010000042">
    <property type="protein sequence ID" value="MBB6218590.1"/>
    <property type="molecule type" value="Genomic_DNA"/>
</dbReference>
<dbReference type="PROSITE" id="PS50885">
    <property type="entry name" value="HAMP"/>
    <property type="match status" value="1"/>
</dbReference>
<proteinExistence type="predicted"/>
<evidence type="ECO:0000313" key="14">
    <source>
        <dbReference type="Proteomes" id="UP000579281"/>
    </source>
</evidence>
<dbReference type="CDD" id="cd06225">
    <property type="entry name" value="HAMP"/>
    <property type="match status" value="1"/>
</dbReference>